<comment type="subunit">
    <text evidence="25">A voltage-gated sodium (Nav) channel consists of an ion-conducting pore-forming alpha subunit functional on its own that is regulated by one or more beta subunits. Forms homodimers and homotrimers. SCN3B is non-covalently associated with alpha subunits and induces the formation of alpha subunit oligomers, including trimers. Interacts with SCN5A/Nav1.5; regulatory subunit of SCN5A/Nav1.5. Interacts with SCN7A/Nav2.1; probable regulatory subunit of SCN7A/Nav2.1. Interacts with SCN10A; regulatory subunit of SCN10A/Nav1.8. Interacts with NFASC; probably involved in targeting the sodium channels to the nodes of Ranvier.</text>
</comment>
<evidence type="ECO:0000256" key="10">
    <source>
        <dbReference type="ARBA" id="ARBA00022882"/>
    </source>
</evidence>
<dbReference type="Proteomes" id="UP000515161">
    <property type="component" value="Unplaced"/>
</dbReference>
<dbReference type="InterPro" id="IPR027098">
    <property type="entry name" value="Na_channel_b1/b3"/>
</dbReference>
<keyword evidence="9 27" id="KW-0732">Signal</keyword>
<evidence type="ECO:0000256" key="12">
    <source>
        <dbReference type="ARBA" id="ARBA00023053"/>
    </source>
</evidence>
<accession>A0A6P8W1P3</accession>
<dbReference type="PANTHER" id="PTHR10546">
    <property type="entry name" value="SODIUM CHANNEL SUBUNIT BETA-1 AND 3"/>
    <property type="match status" value="1"/>
</dbReference>
<keyword evidence="6" id="KW-0894">Sodium channel</keyword>
<keyword evidence="11 26" id="KW-1133">Transmembrane helix</keyword>
<evidence type="ECO:0000256" key="9">
    <source>
        <dbReference type="ARBA" id="ARBA00022729"/>
    </source>
</evidence>
<evidence type="ECO:0000256" key="17">
    <source>
        <dbReference type="ARBA" id="ARBA00023201"/>
    </source>
</evidence>
<evidence type="ECO:0000256" key="7">
    <source>
        <dbReference type="ARBA" id="ARBA00022475"/>
    </source>
</evidence>
<keyword evidence="7" id="KW-1003">Cell membrane</keyword>
<protein>
    <recommendedName>
        <fullName evidence="24">Sodium channel regulatory subunit beta-1</fullName>
    </recommendedName>
    <alternativeName>
        <fullName evidence="22">Sodium channel regulatory subunit beta-3</fullName>
    </alternativeName>
</protein>
<dbReference type="Gene3D" id="2.60.40.10">
    <property type="entry name" value="Immunoglobulins"/>
    <property type="match status" value="1"/>
</dbReference>
<keyword evidence="15" id="KW-1015">Disulfide bond</keyword>
<dbReference type="GO" id="GO:0001518">
    <property type="term" value="C:voltage-gated sodium channel complex"/>
    <property type="evidence" value="ECO:0007669"/>
    <property type="project" value="InterPro"/>
</dbReference>
<evidence type="ECO:0000256" key="11">
    <source>
        <dbReference type="ARBA" id="ARBA00022989"/>
    </source>
</evidence>
<dbReference type="PROSITE" id="PS50835">
    <property type="entry name" value="IG_LIKE"/>
    <property type="match status" value="1"/>
</dbReference>
<feature type="signal peptide" evidence="27">
    <location>
        <begin position="1"/>
        <end position="26"/>
    </location>
</feature>
<keyword evidence="20" id="KW-0393">Immunoglobulin domain</keyword>
<evidence type="ECO:0000256" key="19">
    <source>
        <dbReference type="ARBA" id="ARBA00023303"/>
    </source>
</evidence>
<dbReference type="GO" id="GO:0005272">
    <property type="term" value="F:sodium channel activity"/>
    <property type="evidence" value="ECO:0007669"/>
    <property type="project" value="UniProtKB-KW"/>
</dbReference>
<evidence type="ECO:0000256" key="14">
    <source>
        <dbReference type="ARBA" id="ARBA00023136"/>
    </source>
</evidence>
<dbReference type="InterPro" id="IPR013783">
    <property type="entry name" value="Ig-like_fold"/>
</dbReference>
<evidence type="ECO:0000259" key="28">
    <source>
        <dbReference type="PROSITE" id="PS50835"/>
    </source>
</evidence>
<feature type="chain" id="PRO_5028110464" description="Sodium channel regulatory subunit beta-1" evidence="27">
    <location>
        <begin position="27"/>
        <end position="233"/>
    </location>
</feature>
<dbReference type="SUPFAM" id="SSF48726">
    <property type="entry name" value="Immunoglobulin"/>
    <property type="match status" value="1"/>
</dbReference>
<keyword evidence="5" id="KW-0813">Transport</keyword>
<comment type="similarity">
    <text evidence="21">Belongs to the sodium channel auxiliary subunit SCN1B (TC 8.A.17) family.</text>
</comment>
<dbReference type="PANTHER" id="PTHR10546:SF2">
    <property type="entry name" value="SODIUM CHANNEL SUBUNIT BETA-1"/>
    <property type="match status" value="1"/>
</dbReference>
<proteinExistence type="inferred from homology"/>
<keyword evidence="17" id="KW-0739">Sodium transport</keyword>
<dbReference type="GeneID" id="117559328"/>
<keyword evidence="14 26" id="KW-0472">Membrane</keyword>
<keyword evidence="8 26" id="KW-0812">Transmembrane</keyword>
<gene>
    <name evidence="30" type="primary">LOC117559328</name>
</gene>
<evidence type="ECO:0000256" key="24">
    <source>
        <dbReference type="ARBA" id="ARBA00047180"/>
    </source>
</evidence>
<keyword evidence="29" id="KW-1185">Reference proteome</keyword>
<keyword evidence="12" id="KW-0915">Sodium</keyword>
<reference evidence="30" key="1">
    <citation type="submission" date="2025-08" db="UniProtKB">
        <authorList>
            <consortium name="RefSeq"/>
        </authorList>
    </citation>
    <scope>IDENTIFICATION</scope>
</reference>
<evidence type="ECO:0000256" key="1">
    <source>
        <dbReference type="ARBA" id="ARBA00004251"/>
    </source>
</evidence>
<evidence type="ECO:0000256" key="3">
    <source>
        <dbReference type="ARBA" id="ARBA00004489"/>
    </source>
</evidence>
<evidence type="ECO:0000256" key="22">
    <source>
        <dbReference type="ARBA" id="ARBA00044530"/>
    </source>
</evidence>
<dbReference type="GO" id="GO:0044325">
    <property type="term" value="F:transmembrane transporter binding"/>
    <property type="evidence" value="ECO:0007669"/>
    <property type="project" value="TreeGrafter"/>
</dbReference>
<evidence type="ECO:0000256" key="25">
    <source>
        <dbReference type="ARBA" id="ARBA00049669"/>
    </source>
</evidence>
<sequence>MHFSVGLSLCLLGFALVSLFPQPARGQALYEGRGACAEVDSDTEAVAGVGFKLGCISCKRRTEVIATATVEWYFRGKGEADFFHIYSYNEDGATVESDNFVGRVDWNGSKRSNDIQDASIYLLNVTFNDSGTYQCFFNRILAYDNYDYTTVISKVVKLTVVAKATRGTASIVSEFMMYFTVIGLQVWLLIEMIYCYRKISAHGEEALREAANAEYLAIATEGKDNCGGVQVGE</sequence>
<evidence type="ECO:0000256" key="6">
    <source>
        <dbReference type="ARBA" id="ARBA00022461"/>
    </source>
</evidence>
<feature type="transmembrane region" description="Helical" evidence="26">
    <location>
        <begin position="175"/>
        <end position="196"/>
    </location>
</feature>
<evidence type="ECO:0000256" key="8">
    <source>
        <dbReference type="ARBA" id="ARBA00022692"/>
    </source>
</evidence>
<evidence type="ECO:0000256" key="23">
    <source>
        <dbReference type="ARBA" id="ARBA00045714"/>
    </source>
</evidence>
<evidence type="ECO:0000313" key="30">
    <source>
        <dbReference type="RefSeq" id="XP_034091940.1"/>
    </source>
</evidence>
<evidence type="ECO:0000256" key="18">
    <source>
        <dbReference type="ARBA" id="ARBA00023273"/>
    </source>
</evidence>
<dbReference type="GO" id="GO:0019871">
    <property type="term" value="F:sodium channel inhibitor activity"/>
    <property type="evidence" value="ECO:0007669"/>
    <property type="project" value="TreeGrafter"/>
</dbReference>
<dbReference type="GO" id="GO:0086002">
    <property type="term" value="P:cardiac muscle cell action potential involved in contraction"/>
    <property type="evidence" value="ECO:0007669"/>
    <property type="project" value="TreeGrafter"/>
</dbReference>
<dbReference type="FunFam" id="2.60.40.10:FF:000375">
    <property type="entry name" value="Sodium channel beta 1 subunit"/>
    <property type="match status" value="1"/>
</dbReference>
<evidence type="ECO:0000256" key="2">
    <source>
        <dbReference type="ARBA" id="ARBA00004484"/>
    </source>
</evidence>
<dbReference type="InterPro" id="IPR013106">
    <property type="entry name" value="Ig_V-set"/>
</dbReference>
<evidence type="ECO:0000256" key="15">
    <source>
        <dbReference type="ARBA" id="ARBA00023157"/>
    </source>
</evidence>
<keyword evidence="19" id="KW-0407">Ion channel</keyword>
<dbReference type="GO" id="GO:0043204">
    <property type="term" value="C:perikaryon"/>
    <property type="evidence" value="ECO:0007669"/>
    <property type="project" value="UniProtKB-SubCell"/>
</dbReference>
<evidence type="ECO:0000256" key="26">
    <source>
        <dbReference type="SAM" id="Phobius"/>
    </source>
</evidence>
<keyword evidence="13" id="KW-0406">Ion transport</keyword>
<comment type="similarity">
    <text evidence="4">Belongs to the sodium channel auxiliary subunit SCN3B (TC 8.A.17) family.</text>
</comment>
<dbReference type="RefSeq" id="XP_034091940.1">
    <property type="nucleotide sequence ID" value="XM_034236049.1"/>
</dbReference>
<evidence type="ECO:0000256" key="20">
    <source>
        <dbReference type="ARBA" id="ARBA00023319"/>
    </source>
</evidence>
<keyword evidence="18" id="KW-0966">Cell projection</keyword>
<evidence type="ECO:0000256" key="4">
    <source>
        <dbReference type="ARBA" id="ARBA00010404"/>
    </source>
</evidence>
<dbReference type="Pfam" id="PF07686">
    <property type="entry name" value="V-set"/>
    <property type="match status" value="1"/>
</dbReference>
<dbReference type="KEGG" id="gacu:117559328"/>
<feature type="domain" description="Ig-like" evidence="28">
    <location>
        <begin position="21"/>
        <end position="153"/>
    </location>
</feature>
<dbReference type="AlphaFoldDB" id="A0A6P8W1P3"/>
<keyword evidence="16" id="KW-0325">Glycoprotein</keyword>
<evidence type="ECO:0000313" key="29">
    <source>
        <dbReference type="Proteomes" id="UP000515161"/>
    </source>
</evidence>
<evidence type="ECO:0000256" key="13">
    <source>
        <dbReference type="ARBA" id="ARBA00023065"/>
    </source>
</evidence>
<dbReference type="InterPro" id="IPR007110">
    <property type="entry name" value="Ig-like_dom"/>
</dbReference>
<dbReference type="InterPro" id="IPR036179">
    <property type="entry name" value="Ig-like_dom_sf"/>
</dbReference>
<dbReference type="InParanoid" id="A0A6P8W1P3"/>
<dbReference type="GO" id="GO:0030424">
    <property type="term" value="C:axon"/>
    <property type="evidence" value="ECO:0007669"/>
    <property type="project" value="UniProtKB-SubCell"/>
</dbReference>
<keyword evidence="10" id="KW-0851">Voltage-gated channel</keyword>
<dbReference type="GO" id="GO:0086091">
    <property type="term" value="P:regulation of heart rate by cardiac conduction"/>
    <property type="evidence" value="ECO:0007669"/>
    <property type="project" value="TreeGrafter"/>
</dbReference>
<evidence type="ECO:0000256" key="16">
    <source>
        <dbReference type="ARBA" id="ARBA00023180"/>
    </source>
</evidence>
<evidence type="ECO:0000256" key="21">
    <source>
        <dbReference type="ARBA" id="ARBA00024210"/>
    </source>
</evidence>
<comment type="function">
    <text evidence="23">Regulatory subunit of multiple voltage-gated sodium (Nav) channels directly mediating the depolarization of excitable membranes. Navs, also called VGSCs (voltage-gated sodium channels) or VDSCs (voltage-dependent sodium channels), operate by switching between closed and open conformations depending on the voltage difference across the membrane. In the open conformation they allow Na(+) ions to selectively pass through the pore, along their electrochemical gradient. The influx of Na+ ions provokes membrane depolarization, initiating the propagation of electrical signals throughout cells and tissues. The accessory beta subunits participate in localization and functional modulation of the Nav channels. Modulates the activity of SCN1A/Nav1.1, SCN2A/Nav1.2, SCN3A/Nav1.3, SCN4A/Nav1.4, SCN5A/Nav1.5, SCN8A/Nav1.6, SCN9A/Nav1.7 and SCN10A/Nav1.8.</text>
</comment>
<evidence type="ECO:0000256" key="5">
    <source>
        <dbReference type="ARBA" id="ARBA00022448"/>
    </source>
</evidence>
<evidence type="ECO:0000256" key="27">
    <source>
        <dbReference type="SAM" id="SignalP"/>
    </source>
</evidence>
<organism evidence="29 30">
    <name type="scientific">Gymnodraco acuticeps</name>
    <name type="common">Antarctic dragonfish</name>
    <dbReference type="NCBI Taxonomy" id="8218"/>
    <lineage>
        <taxon>Eukaryota</taxon>
        <taxon>Metazoa</taxon>
        <taxon>Chordata</taxon>
        <taxon>Craniata</taxon>
        <taxon>Vertebrata</taxon>
        <taxon>Euteleostomi</taxon>
        <taxon>Actinopterygii</taxon>
        <taxon>Neopterygii</taxon>
        <taxon>Teleostei</taxon>
        <taxon>Neoteleostei</taxon>
        <taxon>Acanthomorphata</taxon>
        <taxon>Eupercaria</taxon>
        <taxon>Perciformes</taxon>
        <taxon>Notothenioidei</taxon>
        <taxon>Bathydraconidae</taxon>
        <taxon>Gymnodraco</taxon>
    </lineage>
</organism>
<dbReference type="OrthoDB" id="8868224at2759"/>
<name>A0A6P8W1P3_GYMAC</name>
<comment type="subcellular location">
    <subcellularLocation>
        <location evidence="1">Cell membrane</location>
        <topology evidence="1">Single-pass type I membrane protein</topology>
    </subcellularLocation>
    <subcellularLocation>
        <location evidence="3">Cell projection</location>
        <location evidence="3">Axon</location>
    </subcellularLocation>
    <subcellularLocation>
        <location evidence="2">Perikaryon</location>
    </subcellularLocation>
</comment>